<keyword evidence="1" id="KW-0472">Membrane</keyword>
<keyword evidence="3" id="KW-0575">Peroxidase</keyword>
<dbReference type="PATRIC" id="fig|285983.3.peg.2476"/>
<dbReference type="InterPro" id="IPR029032">
    <property type="entry name" value="AhpD-like"/>
</dbReference>
<evidence type="ECO:0000313" key="4">
    <source>
        <dbReference type="Proteomes" id="UP000032512"/>
    </source>
</evidence>
<evidence type="ECO:0000259" key="2">
    <source>
        <dbReference type="Pfam" id="PF02627"/>
    </source>
</evidence>
<dbReference type="Proteomes" id="UP000032512">
    <property type="component" value="Unassembled WGS sequence"/>
</dbReference>
<accession>A0A0D6Z5T3</accession>
<evidence type="ECO:0000313" key="3">
    <source>
        <dbReference type="EMBL" id="KIY20942.1"/>
    </source>
</evidence>
<keyword evidence="3" id="KW-0560">Oxidoreductase</keyword>
<feature type="transmembrane region" description="Helical" evidence="1">
    <location>
        <begin position="126"/>
        <end position="147"/>
    </location>
</feature>
<keyword evidence="1" id="KW-0812">Transmembrane</keyword>
<dbReference type="RefSeq" id="WP_044395726.1">
    <property type="nucleotide sequence ID" value="NZ_JXIQ01000146.1"/>
</dbReference>
<dbReference type="InterPro" id="IPR003779">
    <property type="entry name" value="CMD-like"/>
</dbReference>
<dbReference type="OrthoDB" id="9801997at2"/>
<dbReference type="SUPFAM" id="SSF69118">
    <property type="entry name" value="AhpD-like"/>
    <property type="match status" value="1"/>
</dbReference>
<feature type="domain" description="Carboxymuconolactone decarboxylase-like" evidence="2">
    <location>
        <begin position="28"/>
        <end position="83"/>
    </location>
</feature>
<keyword evidence="1" id="KW-1133">Transmembrane helix</keyword>
<gene>
    <name evidence="3" type="ORF">UB32_16475</name>
</gene>
<proteinExistence type="predicted"/>
<dbReference type="AlphaFoldDB" id="A0A0D6Z5T3"/>
<comment type="caution">
    <text evidence="3">The sequence shown here is derived from an EMBL/GenBank/DDBJ whole genome shotgun (WGS) entry which is preliminary data.</text>
</comment>
<name>A0A0D6Z5T3_9BACI</name>
<dbReference type="EMBL" id="JXIQ01000146">
    <property type="protein sequence ID" value="KIY20942.1"/>
    <property type="molecule type" value="Genomic_DNA"/>
</dbReference>
<organism evidence="3 4">
    <name type="scientific">Mesobacillus subterraneus</name>
    <dbReference type="NCBI Taxonomy" id="285983"/>
    <lineage>
        <taxon>Bacteria</taxon>
        <taxon>Bacillati</taxon>
        <taxon>Bacillota</taxon>
        <taxon>Bacilli</taxon>
        <taxon>Bacillales</taxon>
        <taxon>Bacillaceae</taxon>
        <taxon>Mesobacillus</taxon>
    </lineage>
</organism>
<dbReference type="Pfam" id="PF02627">
    <property type="entry name" value="CMD"/>
    <property type="match status" value="1"/>
</dbReference>
<reference evidence="3 4" key="1">
    <citation type="submission" date="2015-01" db="EMBL/GenBank/DDBJ databases">
        <title>Draft genome sequences of the supercritical CO2 tolerant bacteria Bacillus subterraneus MITOT1 and Bacillus cereus MIT0214.</title>
        <authorList>
            <person name="Peet K.C."/>
            <person name="Thompson J.R."/>
        </authorList>
    </citation>
    <scope>NUCLEOTIDE SEQUENCE [LARGE SCALE GENOMIC DNA]</scope>
    <source>
        <strain evidence="3 4">MITOT1</strain>
    </source>
</reference>
<sequence>MEQELYKKIYSVKEGYHSLHKGLRTAKYLSKAKRNGLLSNHFIERIMLSVTEVNGCQVCSYAHTKIALEQGMSREEIKLMLSGTAENIPEAEMPAILFAQHYADTRGNPTEASWGRIVDIYGQEKAMGILAAIRMIMIGNVFGIPLSGLRTRLKGKPSGKTTLVYELSMILSFPFLFPAALLHGVVGKIGQKPVIEFSYNG</sequence>
<feature type="transmembrane region" description="Helical" evidence="1">
    <location>
        <begin position="167"/>
        <end position="186"/>
    </location>
</feature>
<evidence type="ECO:0000256" key="1">
    <source>
        <dbReference type="SAM" id="Phobius"/>
    </source>
</evidence>
<dbReference type="GO" id="GO:0051920">
    <property type="term" value="F:peroxiredoxin activity"/>
    <property type="evidence" value="ECO:0007669"/>
    <property type="project" value="InterPro"/>
</dbReference>
<dbReference type="InterPro" id="IPR004675">
    <property type="entry name" value="AhpD_core"/>
</dbReference>
<protein>
    <submittedName>
        <fullName evidence="3">Alkylhydroperoxidase</fullName>
    </submittedName>
</protein>
<dbReference type="Gene3D" id="1.20.1290.10">
    <property type="entry name" value="AhpD-like"/>
    <property type="match status" value="1"/>
</dbReference>
<dbReference type="NCBIfam" id="TIGR00778">
    <property type="entry name" value="ahpD_dom"/>
    <property type="match status" value="1"/>
</dbReference>
<keyword evidence="4" id="KW-1185">Reference proteome</keyword>